<dbReference type="PANTHER" id="PTHR43156:SF2">
    <property type="entry name" value="STAGE II SPORULATION PROTEIN E"/>
    <property type="match status" value="1"/>
</dbReference>
<dbReference type="Pfam" id="PF07228">
    <property type="entry name" value="SpoIIE"/>
    <property type="match status" value="1"/>
</dbReference>
<reference evidence="4 5" key="1">
    <citation type="submission" date="2018-11" db="EMBL/GenBank/DDBJ databases">
        <title>Sequencing the genomes of 1000 actinobacteria strains.</title>
        <authorList>
            <person name="Klenk H.-P."/>
        </authorList>
    </citation>
    <scope>NUCLEOTIDE SEQUENCE [LARGE SCALE GENOMIC DNA]</scope>
    <source>
        <strain evidence="4 5">DSM 44254</strain>
    </source>
</reference>
<dbReference type="InterPro" id="IPR001932">
    <property type="entry name" value="PPM-type_phosphatase-like_dom"/>
</dbReference>
<evidence type="ECO:0000256" key="1">
    <source>
        <dbReference type="ARBA" id="ARBA00022801"/>
    </source>
</evidence>
<evidence type="ECO:0000259" key="3">
    <source>
        <dbReference type="Pfam" id="PF07228"/>
    </source>
</evidence>
<evidence type="ECO:0000313" key="5">
    <source>
        <dbReference type="Proteomes" id="UP000272400"/>
    </source>
</evidence>
<dbReference type="GO" id="GO:0016791">
    <property type="term" value="F:phosphatase activity"/>
    <property type="evidence" value="ECO:0007669"/>
    <property type="project" value="TreeGrafter"/>
</dbReference>
<feature type="domain" description="PPM-type phosphatase" evidence="3">
    <location>
        <begin position="60"/>
        <end position="214"/>
    </location>
</feature>
<dbReference type="PANTHER" id="PTHR43156">
    <property type="entry name" value="STAGE II SPORULATION PROTEIN E-RELATED"/>
    <property type="match status" value="1"/>
</dbReference>
<evidence type="ECO:0000313" key="4">
    <source>
        <dbReference type="EMBL" id="ROO86445.1"/>
    </source>
</evidence>
<dbReference type="EMBL" id="RJKE01000001">
    <property type="protein sequence ID" value="ROO86445.1"/>
    <property type="molecule type" value="Genomic_DNA"/>
</dbReference>
<dbReference type="Proteomes" id="UP000272400">
    <property type="component" value="Unassembled WGS sequence"/>
</dbReference>
<dbReference type="Gene3D" id="3.60.40.10">
    <property type="entry name" value="PPM-type phosphatase domain"/>
    <property type="match status" value="1"/>
</dbReference>
<gene>
    <name evidence="4" type="ORF">EDD29_4016</name>
</gene>
<evidence type="ECO:0000256" key="2">
    <source>
        <dbReference type="SAM" id="MobiDB-lite"/>
    </source>
</evidence>
<keyword evidence="1" id="KW-0378">Hydrolase</keyword>
<name>A0A3N1CYV9_9ACTN</name>
<dbReference type="AlphaFoldDB" id="A0A3N1CYV9"/>
<protein>
    <submittedName>
        <fullName evidence="4">Stage II sporulation protein E</fullName>
    </submittedName>
</protein>
<proteinExistence type="predicted"/>
<sequence>MESFDAQVTSAYCGSVRVERRRASNGAGTGGTRCEVIHSPFGVRAAAVRAVGPDRGALLHEVLRGFRELAMHETSVAGIAFRIDGFLADREEEYATAVLVEFGKHGLDAEVTCCGHAPPVVVRDAGGADPYALPAALPLGLQALDDDGWYTTTWVPLSSGDGLLLHTGGVRAAQRPFPYLTRIPRLANGDPAVFVERLAGELAGHSEDDLELLLLLPETPVSQVRRPQPRVPTLGPGWSDFSAF</sequence>
<organism evidence="4 5">
    <name type="scientific">Actinocorallia herbida</name>
    <dbReference type="NCBI Taxonomy" id="58109"/>
    <lineage>
        <taxon>Bacteria</taxon>
        <taxon>Bacillati</taxon>
        <taxon>Actinomycetota</taxon>
        <taxon>Actinomycetes</taxon>
        <taxon>Streptosporangiales</taxon>
        <taxon>Thermomonosporaceae</taxon>
        <taxon>Actinocorallia</taxon>
    </lineage>
</organism>
<dbReference type="InterPro" id="IPR052016">
    <property type="entry name" value="Bact_Sigma-Reg"/>
</dbReference>
<feature type="region of interest" description="Disordered" evidence="2">
    <location>
        <begin position="225"/>
        <end position="244"/>
    </location>
</feature>
<comment type="caution">
    <text evidence="4">The sequence shown here is derived from an EMBL/GenBank/DDBJ whole genome shotgun (WGS) entry which is preliminary data.</text>
</comment>
<accession>A0A3N1CYV9</accession>
<dbReference type="InterPro" id="IPR036457">
    <property type="entry name" value="PPM-type-like_dom_sf"/>
</dbReference>
<keyword evidence="5" id="KW-1185">Reference proteome</keyword>